<dbReference type="Pfam" id="PF14214">
    <property type="entry name" value="Helitron_like_N"/>
    <property type="match status" value="2"/>
</dbReference>
<feature type="domain" description="Helitron helicase-like" evidence="1">
    <location>
        <begin position="281"/>
        <end position="362"/>
    </location>
</feature>
<dbReference type="PANTHER" id="PTHR45786">
    <property type="entry name" value="DNA BINDING PROTEIN-LIKE"/>
    <property type="match status" value="1"/>
</dbReference>
<dbReference type="AlphaFoldDB" id="A0A0B7N0Z0"/>
<feature type="domain" description="Helitron helicase-like" evidence="1">
    <location>
        <begin position="217"/>
        <end position="272"/>
    </location>
</feature>
<dbReference type="Proteomes" id="UP000054107">
    <property type="component" value="Unassembled WGS sequence"/>
</dbReference>
<gene>
    <name evidence="2" type="primary">PARPA_02455.1 scaffold 4467</name>
</gene>
<evidence type="ECO:0000259" key="1">
    <source>
        <dbReference type="Pfam" id="PF14214"/>
    </source>
</evidence>
<dbReference type="EMBL" id="LN720876">
    <property type="protein sequence ID" value="CEP09023.1"/>
    <property type="molecule type" value="Genomic_DNA"/>
</dbReference>
<evidence type="ECO:0000313" key="2">
    <source>
        <dbReference type="EMBL" id="CEP09023.1"/>
    </source>
</evidence>
<accession>A0A0B7N0Z0</accession>
<feature type="non-terminal residue" evidence="2">
    <location>
        <position position="1"/>
    </location>
</feature>
<protein>
    <recommendedName>
        <fullName evidence="1">Helitron helicase-like domain-containing protein</fullName>
    </recommendedName>
</protein>
<dbReference type="STRING" id="35722.A0A0B7N0Z0"/>
<proteinExistence type="predicted"/>
<sequence>LSPELIPNENNIIQQPRFARIYIFDSANELQNRMNVAGNLDVSAHTMQSLQNMMHDVNSFVDLFKFMEEINAEQPGVIRDIRMLLRAESSPDARRYNAPTADEIGVLVVGCEDESIILPCNRDIVLRLKGDVEGGCLHLINELHQFYDTLQYMLMFPLGNPGWNINVRKHDTSAMEVGGPTTNGTDRNRAEVSIMQYYSFRLMIRIDLDSNIPRNMQVSLHSFGKLFHQYVVDQYARMEQQRLNFIKFNQRTLRAEIYNGLADAIRLGDTDMRNIRKKDCRVGKPDLFIIFTCNPAWPEIASGLKDNQRPFDRPDLCARIFNLKLKALFHDIVKRSVLAKIVAYCYTIEFQKLGLPHCHMLLILSEDVNPRTSVDIDNIVSAEIPDPATHPLAYETVITAMIHDPCGLLNLEAPCAKNVVCSKRYPFDFNEGTTHGDAEGEKLTYIRRVMP</sequence>
<keyword evidence="3" id="KW-1185">Reference proteome</keyword>
<reference evidence="2 3" key="1">
    <citation type="submission" date="2014-09" db="EMBL/GenBank/DDBJ databases">
        <authorList>
            <person name="Ellenberger Sabrina"/>
        </authorList>
    </citation>
    <scope>NUCLEOTIDE SEQUENCE [LARGE SCALE GENOMIC DNA]</scope>
    <source>
        <strain evidence="2 3">CBS 412.66</strain>
    </source>
</reference>
<evidence type="ECO:0000313" key="3">
    <source>
        <dbReference type="Proteomes" id="UP000054107"/>
    </source>
</evidence>
<dbReference type="OrthoDB" id="2287175at2759"/>
<name>A0A0B7N0Z0_9FUNG</name>
<dbReference type="InterPro" id="IPR025476">
    <property type="entry name" value="Helitron_helicase-like"/>
</dbReference>
<dbReference type="PANTHER" id="PTHR45786:SF74">
    <property type="entry name" value="ATP-DEPENDENT DNA HELICASE"/>
    <property type="match status" value="1"/>
</dbReference>
<organism evidence="2 3">
    <name type="scientific">Parasitella parasitica</name>
    <dbReference type="NCBI Taxonomy" id="35722"/>
    <lineage>
        <taxon>Eukaryota</taxon>
        <taxon>Fungi</taxon>
        <taxon>Fungi incertae sedis</taxon>
        <taxon>Mucoromycota</taxon>
        <taxon>Mucoromycotina</taxon>
        <taxon>Mucoromycetes</taxon>
        <taxon>Mucorales</taxon>
        <taxon>Mucorineae</taxon>
        <taxon>Mucoraceae</taxon>
        <taxon>Parasitella</taxon>
    </lineage>
</organism>